<dbReference type="InterPro" id="IPR007854">
    <property type="entry name" value="Fip1_dom"/>
</dbReference>
<feature type="compositionally biased region" description="Polar residues" evidence="5">
    <location>
        <begin position="427"/>
        <end position="444"/>
    </location>
</feature>
<protein>
    <recommendedName>
        <fullName evidence="6">Pre-mRNA polyadenylation factor Fip1 domain-containing protein</fullName>
    </recommendedName>
</protein>
<proteinExistence type="inferred from homology"/>
<feature type="compositionally biased region" description="Acidic residues" evidence="5">
    <location>
        <begin position="13"/>
        <end position="27"/>
    </location>
</feature>
<organism evidence="7 8">
    <name type="scientific">Paspalum notatum var. saurae</name>
    <dbReference type="NCBI Taxonomy" id="547442"/>
    <lineage>
        <taxon>Eukaryota</taxon>
        <taxon>Viridiplantae</taxon>
        <taxon>Streptophyta</taxon>
        <taxon>Embryophyta</taxon>
        <taxon>Tracheophyta</taxon>
        <taxon>Spermatophyta</taxon>
        <taxon>Magnoliopsida</taxon>
        <taxon>Liliopsida</taxon>
        <taxon>Poales</taxon>
        <taxon>Poaceae</taxon>
        <taxon>PACMAD clade</taxon>
        <taxon>Panicoideae</taxon>
        <taxon>Andropogonodae</taxon>
        <taxon>Paspaleae</taxon>
        <taxon>Paspalinae</taxon>
        <taxon>Paspalum</taxon>
    </lineage>
</organism>
<feature type="region of interest" description="Disordered" evidence="5">
    <location>
        <begin position="425"/>
        <end position="453"/>
    </location>
</feature>
<feature type="compositionally biased region" description="Basic and acidic residues" evidence="5">
    <location>
        <begin position="347"/>
        <end position="356"/>
    </location>
</feature>
<dbReference type="PANTHER" id="PTHR36884">
    <property type="entry name" value="FIP1[III]-LIKE PROTEIN"/>
    <property type="match status" value="1"/>
</dbReference>
<comment type="subcellular location">
    <subcellularLocation>
        <location evidence="1">Nucleus</location>
    </subcellularLocation>
</comment>
<dbReference type="Pfam" id="PF05182">
    <property type="entry name" value="Fip1"/>
    <property type="match status" value="1"/>
</dbReference>
<evidence type="ECO:0000313" key="8">
    <source>
        <dbReference type="Proteomes" id="UP001341281"/>
    </source>
</evidence>
<feature type="region of interest" description="Disordered" evidence="5">
    <location>
        <begin position="1"/>
        <end position="124"/>
    </location>
</feature>
<dbReference type="EMBL" id="CP144746">
    <property type="protein sequence ID" value="WVZ56706.1"/>
    <property type="molecule type" value="Genomic_DNA"/>
</dbReference>
<evidence type="ECO:0000313" key="7">
    <source>
        <dbReference type="EMBL" id="WVZ56706.1"/>
    </source>
</evidence>
<dbReference type="PANTHER" id="PTHR36884:SF6">
    <property type="entry name" value="FIP1[III]-LIKE PROTEIN"/>
    <property type="match status" value="1"/>
</dbReference>
<dbReference type="AlphaFoldDB" id="A0AAQ3Q037"/>
<evidence type="ECO:0000256" key="4">
    <source>
        <dbReference type="ARBA" id="ARBA00023242"/>
    </source>
</evidence>
<reference evidence="7 8" key="1">
    <citation type="submission" date="2024-02" db="EMBL/GenBank/DDBJ databases">
        <title>High-quality chromosome-scale genome assembly of Pensacola bahiagrass (Paspalum notatum Flugge var. saurae).</title>
        <authorList>
            <person name="Vega J.M."/>
            <person name="Podio M."/>
            <person name="Orjuela J."/>
            <person name="Siena L.A."/>
            <person name="Pessino S.C."/>
            <person name="Combes M.C."/>
            <person name="Mariac C."/>
            <person name="Albertini E."/>
            <person name="Pupilli F."/>
            <person name="Ortiz J.P.A."/>
            <person name="Leblanc O."/>
        </authorList>
    </citation>
    <scope>NUCLEOTIDE SEQUENCE [LARGE SCALE GENOMIC DNA]</scope>
    <source>
        <strain evidence="7">R1</strain>
        <tissue evidence="7">Leaf</tissue>
    </source>
</reference>
<feature type="compositionally biased region" description="Basic and acidic residues" evidence="5">
    <location>
        <begin position="509"/>
        <end position="519"/>
    </location>
</feature>
<gene>
    <name evidence="7" type="ORF">U9M48_007200</name>
</gene>
<feature type="compositionally biased region" description="Basic and acidic residues" evidence="5">
    <location>
        <begin position="325"/>
        <end position="338"/>
    </location>
</feature>
<evidence type="ECO:0000256" key="5">
    <source>
        <dbReference type="SAM" id="MobiDB-lite"/>
    </source>
</evidence>
<sequence length="1020" mass="116050">MANPMDATAAIDNNEEDVEDLYGDLDEQVAAALAAAGESGGSNARDSDQATDGEGEVPEADANEAVDLGDGTAGYSSSDEESDDGLRIVLNEDAGAPPPPPPVGRGEGCVADSEEGEDLDSCVKGSSVNNGGWATVGGIQCKGLLEKMALPIMGQVNRGHQHVFQRDCNLSLPRNSTIFDIDIEVLQQKPWRQKGVDLTDYFNFSLDEEGWRKYWCSMNQLRFRSKPLANETSGLHQELYKLKSVKAMSMAANHSGFEGRNGPAKPKGRAIHVEGSVCERVPSVDLWRPIQRDSDVVIQVNMTLSPSNLSASDDSSKLNDKCVTTERMSDDHPGDKHLKGSTSVVDRVVDKVHDGGSSEYTGNKLDKGDSSCARGQSSSPDYSDVLSDESEEEIYFKRVNRHSDPKDFFEDTKLQDEHVKADFYCHSSKSGRGNSESYSRSYTPPSDDRNHKAAKHLWRGEAPFAGQGKSSNLFIEHRGNHDLLKSVNKARKEQKGRRHAIFVEKEKSTNSYHGEDDRKYKKRISSSSRRTNYHNPIDNRFGEEQGYSPPERIALKTDEHFFINEYKHWHCHRRFSREISEGEDVKECFSSAKEWQQDRDHVYHTRLKDDMSDADDERMHRERYCQEKRRARRDHSVDDEFPHYTDYGFCEWQSSEVRGRYRDKGIIVKNNDGHLRHANHLELYPSLKNSERDWPAAGFPSISSRNRHIDNKRICNAKMVRYHYDGYHQKDKQHDLSFRIGNIPRSALCTDAVAETRRILPAKRKLHSDLGSMNQKDLVDLSLLKGRRLMHNQSVVSDRSNYAFKLYKSTEEIDTEATCSFSDMRNSNTVSNNCVGRRLELENADNIHLNDRKIKFERRGNELRRVIEKYQKGRCLPVDKDMHSSKHKHAHQNAWKQNMGYCHLGNQDLEKPELQNRLNEEDAEIEEGELIEQGNQDFISQSKLKPRKVVLKSVIETSSAEQFQVNSTVSKNAVCPNGATRECDNKHILEVMEKMQKEGKGSKRLLLQEKRMITRKSYRL</sequence>
<evidence type="ECO:0000256" key="2">
    <source>
        <dbReference type="ARBA" id="ARBA00007459"/>
    </source>
</evidence>
<feature type="region of interest" description="Disordered" evidence="5">
    <location>
        <begin position="509"/>
        <end position="546"/>
    </location>
</feature>
<accession>A0AAQ3Q037</accession>
<feature type="region of interest" description="Disordered" evidence="5">
    <location>
        <begin position="325"/>
        <end position="388"/>
    </location>
</feature>
<keyword evidence="4" id="KW-0539">Nucleus</keyword>
<dbReference type="Proteomes" id="UP001341281">
    <property type="component" value="Chromosome 02"/>
</dbReference>
<evidence type="ECO:0000256" key="3">
    <source>
        <dbReference type="ARBA" id="ARBA00022664"/>
    </source>
</evidence>
<comment type="similarity">
    <text evidence="2">Belongs to the FIP1 family.</text>
</comment>
<evidence type="ECO:0000259" key="6">
    <source>
        <dbReference type="Pfam" id="PF05182"/>
    </source>
</evidence>
<feature type="domain" description="Pre-mRNA polyadenylation factor Fip1" evidence="6">
    <location>
        <begin position="180"/>
        <end position="222"/>
    </location>
</feature>
<dbReference type="InterPro" id="IPR044976">
    <property type="entry name" value="FIPS5/FIPS3-like"/>
</dbReference>
<dbReference type="GO" id="GO:0003723">
    <property type="term" value="F:RNA binding"/>
    <property type="evidence" value="ECO:0007669"/>
    <property type="project" value="TreeGrafter"/>
</dbReference>
<feature type="compositionally biased region" description="Acidic residues" evidence="5">
    <location>
        <begin position="49"/>
        <end position="64"/>
    </location>
</feature>
<keyword evidence="3" id="KW-0507">mRNA processing</keyword>
<dbReference type="GO" id="GO:0006397">
    <property type="term" value="P:mRNA processing"/>
    <property type="evidence" value="ECO:0007669"/>
    <property type="project" value="UniProtKB-KW"/>
</dbReference>
<keyword evidence="8" id="KW-1185">Reference proteome</keyword>
<dbReference type="GO" id="GO:0016607">
    <property type="term" value="C:nuclear speck"/>
    <property type="evidence" value="ECO:0007669"/>
    <property type="project" value="TreeGrafter"/>
</dbReference>
<evidence type="ECO:0000256" key="1">
    <source>
        <dbReference type="ARBA" id="ARBA00004123"/>
    </source>
</evidence>
<name>A0AAQ3Q037_PASNO</name>